<evidence type="ECO:0000259" key="1">
    <source>
        <dbReference type="Pfam" id="PF01379"/>
    </source>
</evidence>
<organism evidence="2 3">
    <name type="scientific">Maylandia zebra</name>
    <name type="common">zebra mbuna</name>
    <dbReference type="NCBI Taxonomy" id="106582"/>
    <lineage>
        <taxon>Eukaryota</taxon>
        <taxon>Metazoa</taxon>
        <taxon>Chordata</taxon>
        <taxon>Craniata</taxon>
        <taxon>Vertebrata</taxon>
        <taxon>Euteleostomi</taxon>
        <taxon>Actinopterygii</taxon>
        <taxon>Neopterygii</taxon>
        <taxon>Teleostei</taxon>
        <taxon>Neoteleostei</taxon>
        <taxon>Acanthomorphata</taxon>
        <taxon>Ovalentaria</taxon>
        <taxon>Cichlomorphae</taxon>
        <taxon>Cichliformes</taxon>
        <taxon>Cichlidae</taxon>
        <taxon>African cichlids</taxon>
        <taxon>Pseudocrenilabrinae</taxon>
        <taxon>Haplochromini</taxon>
        <taxon>Maylandia</taxon>
        <taxon>Maylandia zebra complex</taxon>
    </lineage>
</organism>
<dbReference type="Pfam" id="PF01379">
    <property type="entry name" value="Porphobil_deam"/>
    <property type="match status" value="1"/>
</dbReference>
<reference evidence="2" key="1">
    <citation type="submission" date="2025-08" db="UniProtKB">
        <authorList>
            <consortium name="Ensembl"/>
        </authorList>
    </citation>
    <scope>IDENTIFICATION</scope>
</reference>
<dbReference type="InterPro" id="IPR022417">
    <property type="entry name" value="Porphobilin_deaminase_N"/>
</dbReference>
<dbReference type="Proteomes" id="UP000265160">
    <property type="component" value="Unplaced"/>
</dbReference>
<dbReference type="Gene3D" id="3.40.190.10">
    <property type="entry name" value="Periplasmic binding protein-like II"/>
    <property type="match status" value="1"/>
</dbReference>
<sequence>MEEGPYKYIRDGNGKVSRVIRVGTRKSQLARIQTDSVAETLKELYPDIHLEIVNGICLLQIGEKTCSPKSWRMHWRGMSKCDL</sequence>
<accession>A0A3P9D071</accession>
<dbReference type="GeneTree" id="ENSGT00940000182022"/>
<dbReference type="SUPFAM" id="SSF53850">
    <property type="entry name" value="Periplasmic binding protein-like II"/>
    <property type="match status" value="1"/>
</dbReference>
<dbReference type="STRING" id="106582.ENSMZEP00005027759"/>
<reference evidence="2" key="2">
    <citation type="submission" date="2025-09" db="UniProtKB">
        <authorList>
            <consortium name="Ensembl"/>
        </authorList>
    </citation>
    <scope>IDENTIFICATION</scope>
</reference>
<name>A0A3P9D071_9CICH</name>
<protein>
    <recommendedName>
        <fullName evidence="1">Porphobilinogen deaminase N-terminal domain-containing protein</fullName>
    </recommendedName>
</protein>
<dbReference type="Ensembl" id="ENSMZET00005028639.1">
    <property type="protein sequence ID" value="ENSMZEP00005027759.1"/>
    <property type="gene ID" value="ENSMZEG00005020696.1"/>
</dbReference>
<evidence type="ECO:0000313" key="3">
    <source>
        <dbReference type="Proteomes" id="UP000265160"/>
    </source>
</evidence>
<dbReference type="GO" id="GO:0033014">
    <property type="term" value="P:tetrapyrrole biosynthetic process"/>
    <property type="evidence" value="ECO:0007669"/>
    <property type="project" value="InterPro"/>
</dbReference>
<feature type="domain" description="Porphobilinogen deaminase N-terminal" evidence="1">
    <location>
        <begin position="20"/>
        <end position="53"/>
    </location>
</feature>
<keyword evidence="3" id="KW-1185">Reference proteome</keyword>
<evidence type="ECO:0000313" key="2">
    <source>
        <dbReference type="Ensembl" id="ENSMZEP00005027759.1"/>
    </source>
</evidence>
<proteinExistence type="predicted"/>
<dbReference type="AlphaFoldDB" id="A0A3P9D071"/>
<dbReference type="GO" id="GO:0004418">
    <property type="term" value="F:hydroxymethylbilane synthase activity"/>
    <property type="evidence" value="ECO:0007669"/>
    <property type="project" value="InterPro"/>
</dbReference>